<dbReference type="Gene3D" id="3.40.50.12780">
    <property type="entry name" value="N-terminal domain of ligase-like"/>
    <property type="match status" value="1"/>
</dbReference>
<keyword evidence="4" id="KW-0576">Peroxisome</keyword>
<accession>A0AAV5SL45</accession>
<name>A0AAV5SL45_9BILA</name>
<dbReference type="GO" id="GO:0016405">
    <property type="term" value="F:CoA-ligase activity"/>
    <property type="evidence" value="ECO:0007669"/>
    <property type="project" value="TreeGrafter"/>
</dbReference>
<comment type="caution">
    <text evidence="6">The sequence shown here is derived from an EMBL/GenBank/DDBJ whole genome shotgun (WGS) entry which is preliminary data.</text>
</comment>
<evidence type="ECO:0000256" key="4">
    <source>
        <dbReference type="ARBA" id="ARBA00023140"/>
    </source>
</evidence>
<proteinExistence type="inferred from homology"/>
<protein>
    <recommendedName>
        <fullName evidence="5">AMP-dependent synthetase/ligase domain-containing protein</fullName>
    </recommendedName>
</protein>
<gene>
    <name evidence="6" type="ORF">PENTCL1PPCAC_6146</name>
</gene>
<dbReference type="Proteomes" id="UP001432027">
    <property type="component" value="Unassembled WGS sequence"/>
</dbReference>
<sequence length="270" mass="30339">MTGAQKGVLHTHRSLLAGVDIYARFLLNEVHSFAGVSPEDAVKDHHILPTPFFHLMGFIFFNACILNGLPAVIHFTADPVELLRMIGEYEPTFLLTYTTVVQNLVRKGNMDMGSVKVMISSGSRLRREVAQEFIQLYPSVKYLAQGFGMTEVGFTHFPLLLEQCSVDCVGVAAKEYEQKIMDLNRARECLPGEVGEVCLRGPAVTAGYLNKENETKEIIDEEGWVHTGDAGYVNELGELHLVDRIKEMIHINYKDTTHRIFPFVVEKLIL</sequence>
<keyword evidence="3" id="KW-0436">Ligase</keyword>
<keyword evidence="7" id="KW-1185">Reference proteome</keyword>
<feature type="domain" description="AMP-dependent synthetase/ligase" evidence="5">
    <location>
        <begin position="2"/>
        <end position="209"/>
    </location>
</feature>
<comment type="similarity">
    <text evidence="2">Belongs to the ATP-dependent AMP-binding enzyme family.</text>
</comment>
<dbReference type="InterPro" id="IPR000873">
    <property type="entry name" value="AMP-dep_synth/lig_dom"/>
</dbReference>
<dbReference type="Pfam" id="PF00501">
    <property type="entry name" value="AMP-binding"/>
    <property type="match status" value="1"/>
</dbReference>
<evidence type="ECO:0000256" key="2">
    <source>
        <dbReference type="ARBA" id="ARBA00006432"/>
    </source>
</evidence>
<organism evidence="6 7">
    <name type="scientific">Pristionchus entomophagus</name>
    <dbReference type="NCBI Taxonomy" id="358040"/>
    <lineage>
        <taxon>Eukaryota</taxon>
        <taxon>Metazoa</taxon>
        <taxon>Ecdysozoa</taxon>
        <taxon>Nematoda</taxon>
        <taxon>Chromadorea</taxon>
        <taxon>Rhabditida</taxon>
        <taxon>Rhabditina</taxon>
        <taxon>Diplogasteromorpha</taxon>
        <taxon>Diplogasteroidea</taxon>
        <taxon>Neodiplogasteridae</taxon>
        <taxon>Pristionchus</taxon>
    </lineage>
</organism>
<dbReference type="SUPFAM" id="SSF56801">
    <property type="entry name" value="Acetyl-CoA synthetase-like"/>
    <property type="match status" value="1"/>
</dbReference>
<evidence type="ECO:0000259" key="5">
    <source>
        <dbReference type="Pfam" id="PF00501"/>
    </source>
</evidence>
<reference evidence="6" key="1">
    <citation type="submission" date="2023-10" db="EMBL/GenBank/DDBJ databases">
        <title>Genome assembly of Pristionchus species.</title>
        <authorList>
            <person name="Yoshida K."/>
            <person name="Sommer R.J."/>
        </authorList>
    </citation>
    <scope>NUCLEOTIDE SEQUENCE</scope>
    <source>
        <strain evidence="6">RS0144</strain>
    </source>
</reference>
<evidence type="ECO:0000313" key="6">
    <source>
        <dbReference type="EMBL" id="GMS83971.1"/>
    </source>
</evidence>
<dbReference type="EMBL" id="BTSX01000002">
    <property type="protein sequence ID" value="GMS83971.1"/>
    <property type="molecule type" value="Genomic_DNA"/>
</dbReference>
<evidence type="ECO:0000313" key="7">
    <source>
        <dbReference type="Proteomes" id="UP001432027"/>
    </source>
</evidence>
<dbReference type="PANTHER" id="PTHR24096">
    <property type="entry name" value="LONG-CHAIN-FATTY-ACID--COA LIGASE"/>
    <property type="match status" value="1"/>
</dbReference>
<evidence type="ECO:0000256" key="1">
    <source>
        <dbReference type="ARBA" id="ARBA00004275"/>
    </source>
</evidence>
<evidence type="ECO:0000256" key="3">
    <source>
        <dbReference type="ARBA" id="ARBA00022598"/>
    </source>
</evidence>
<comment type="subcellular location">
    <subcellularLocation>
        <location evidence="1">Peroxisome</location>
    </subcellularLocation>
</comment>
<dbReference type="PANTHER" id="PTHR24096:SF149">
    <property type="entry name" value="AMP-BINDING DOMAIN-CONTAINING PROTEIN-RELATED"/>
    <property type="match status" value="1"/>
</dbReference>
<dbReference type="GO" id="GO:0005777">
    <property type="term" value="C:peroxisome"/>
    <property type="evidence" value="ECO:0007669"/>
    <property type="project" value="UniProtKB-SubCell"/>
</dbReference>
<dbReference type="AlphaFoldDB" id="A0AAV5SL45"/>
<dbReference type="InterPro" id="IPR042099">
    <property type="entry name" value="ANL_N_sf"/>
</dbReference>